<keyword evidence="7" id="KW-1185">Reference proteome</keyword>
<evidence type="ECO:0000259" key="5">
    <source>
        <dbReference type="PROSITE" id="PS51007"/>
    </source>
</evidence>
<proteinExistence type="predicted"/>
<dbReference type="SUPFAM" id="SSF46626">
    <property type="entry name" value="Cytochrome c"/>
    <property type="match status" value="2"/>
</dbReference>
<evidence type="ECO:0000313" key="7">
    <source>
        <dbReference type="Proteomes" id="UP000318483"/>
    </source>
</evidence>
<dbReference type="InterPro" id="IPR036909">
    <property type="entry name" value="Cyt_c-like_dom_sf"/>
</dbReference>
<dbReference type="InterPro" id="IPR051459">
    <property type="entry name" value="Cytochrome_c-type_DH"/>
</dbReference>
<dbReference type="Proteomes" id="UP000318483">
    <property type="component" value="Chromosome"/>
</dbReference>
<organism evidence="6 7">
    <name type="scientific">Qingshengfaniella alkalisoli</name>
    <dbReference type="NCBI Taxonomy" id="2599296"/>
    <lineage>
        <taxon>Bacteria</taxon>
        <taxon>Pseudomonadati</taxon>
        <taxon>Pseudomonadota</taxon>
        <taxon>Alphaproteobacteria</taxon>
        <taxon>Rhodobacterales</taxon>
        <taxon>Paracoccaceae</taxon>
        <taxon>Qingshengfaniella</taxon>
    </lineage>
</organism>
<dbReference type="RefSeq" id="WP_146364281.1">
    <property type="nucleotide sequence ID" value="NZ_CP042261.1"/>
</dbReference>
<name>A0A5B8J3H7_9RHOB</name>
<dbReference type="OrthoDB" id="9811281at2"/>
<dbReference type="PANTHER" id="PTHR35008">
    <property type="entry name" value="BLL4482 PROTEIN-RELATED"/>
    <property type="match status" value="1"/>
</dbReference>
<dbReference type="PANTHER" id="PTHR35008:SF8">
    <property type="entry name" value="ALCOHOL DEHYDROGENASE CYTOCHROME C SUBUNIT"/>
    <property type="match status" value="1"/>
</dbReference>
<evidence type="ECO:0000313" key="6">
    <source>
        <dbReference type="EMBL" id="QDY69047.1"/>
    </source>
</evidence>
<dbReference type="EMBL" id="CP042261">
    <property type="protein sequence ID" value="QDY69047.1"/>
    <property type="molecule type" value="Genomic_DNA"/>
</dbReference>
<dbReference type="PROSITE" id="PS51007">
    <property type="entry name" value="CYTC"/>
    <property type="match status" value="2"/>
</dbReference>
<evidence type="ECO:0000256" key="4">
    <source>
        <dbReference type="PROSITE-ProRule" id="PRU00433"/>
    </source>
</evidence>
<evidence type="ECO:0000256" key="1">
    <source>
        <dbReference type="ARBA" id="ARBA00022617"/>
    </source>
</evidence>
<reference evidence="6 7" key="1">
    <citation type="submission" date="2019-07" db="EMBL/GenBank/DDBJ databases">
        <title>Litoreibacter alkalisoli sp. nov., isolated from saline-alkaline soil.</title>
        <authorList>
            <person name="Wang S."/>
            <person name="Xu L."/>
            <person name="Xing Y.-T."/>
            <person name="Sun J.-Q."/>
        </authorList>
    </citation>
    <scope>NUCLEOTIDE SEQUENCE [LARGE SCALE GENOMIC DNA]</scope>
    <source>
        <strain evidence="6 7">LN3S51</strain>
    </source>
</reference>
<dbReference type="KEGG" id="lit:FPZ52_04990"/>
<keyword evidence="3 4" id="KW-0408">Iron</keyword>
<keyword evidence="1 4" id="KW-0349">Heme</keyword>
<dbReference type="GO" id="GO:0020037">
    <property type="term" value="F:heme binding"/>
    <property type="evidence" value="ECO:0007669"/>
    <property type="project" value="InterPro"/>
</dbReference>
<keyword evidence="2 4" id="KW-0479">Metal-binding</keyword>
<dbReference type="AlphaFoldDB" id="A0A5B8J3H7"/>
<evidence type="ECO:0000256" key="3">
    <source>
        <dbReference type="ARBA" id="ARBA00023004"/>
    </source>
</evidence>
<gene>
    <name evidence="6" type="ORF">FPZ52_04990</name>
</gene>
<dbReference type="GO" id="GO:0046872">
    <property type="term" value="F:metal ion binding"/>
    <property type="evidence" value="ECO:0007669"/>
    <property type="project" value="UniProtKB-KW"/>
</dbReference>
<dbReference type="Pfam" id="PF00034">
    <property type="entry name" value="Cytochrom_C"/>
    <property type="match status" value="2"/>
</dbReference>
<sequence>MRTVWLVLGGVAIFAVASGVFVTRATPLPETKVAGLTGDPDNGERVFWRTGCASCHAAPQAQGADRLVLSGGQEFPSDFGTFVAPNISPDPKSGIGSWSFQDFASAVQRGVAPDGTHLYPAFPYTAYAKMDLQDVADLKAYMDTLPASSEASLPHDVAFPFNIRRAVGLWKRLYLSDDWVMVNTADPQVEAGRYIVEAQAHCAECHTARDELGGLDAASWMGGAPNPSGNGSIPNITPAKLNWSATDIAYYLESGFTPEFDSAGGHMASVVANFANLPAEDRDAVAAYVKALDPVE</sequence>
<dbReference type="GO" id="GO:0009055">
    <property type="term" value="F:electron transfer activity"/>
    <property type="evidence" value="ECO:0007669"/>
    <property type="project" value="InterPro"/>
</dbReference>
<dbReference type="Gene3D" id="1.10.760.10">
    <property type="entry name" value="Cytochrome c-like domain"/>
    <property type="match status" value="2"/>
</dbReference>
<dbReference type="InterPro" id="IPR009056">
    <property type="entry name" value="Cyt_c-like_dom"/>
</dbReference>
<feature type="domain" description="Cytochrome c" evidence="5">
    <location>
        <begin position="38"/>
        <end position="146"/>
    </location>
</feature>
<accession>A0A5B8J3H7</accession>
<feature type="domain" description="Cytochrome c" evidence="5">
    <location>
        <begin position="187"/>
        <end position="293"/>
    </location>
</feature>
<evidence type="ECO:0000256" key="2">
    <source>
        <dbReference type="ARBA" id="ARBA00022723"/>
    </source>
</evidence>
<protein>
    <submittedName>
        <fullName evidence="6">C-type cytochrome</fullName>
    </submittedName>
</protein>